<evidence type="ECO:0000313" key="4">
    <source>
        <dbReference type="Proteomes" id="UP001596047"/>
    </source>
</evidence>
<dbReference type="InterPro" id="IPR029787">
    <property type="entry name" value="Nucleotide_cyclase"/>
</dbReference>
<organism evidence="3 4">
    <name type="scientific">Paenibacillus solisilvae</name>
    <dbReference type="NCBI Taxonomy" id="2486751"/>
    <lineage>
        <taxon>Bacteria</taxon>
        <taxon>Bacillati</taxon>
        <taxon>Bacillota</taxon>
        <taxon>Bacilli</taxon>
        <taxon>Bacillales</taxon>
        <taxon>Paenibacillaceae</taxon>
        <taxon>Paenibacillus</taxon>
    </lineage>
</organism>
<sequence>MAIQLETVRKIALDHFNRAKRNVIMHKSFQNLAEATDAISDVVPGYEARLMEFGDYIEDNFTVLFIDIRGSTKRAQTIGPANTFMTLHAYFPAVSHVIEYYGGFTMDFAGDGVMAFFGGKNSGVARVYAMQRAGSCGRDLLTVIKQVINPILSENDIPWPLTCGVGIDHGDVIVTKVGTNRTFDVKAFGNCVNTAAKLCDSANDNVLVSKKVKDDWPSTKGGPIRFKSQGDGYVLTRFE</sequence>
<dbReference type="Proteomes" id="UP001596047">
    <property type="component" value="Unassembled WGS sequence"/>
</dbReference>
<accession>A0ABW0VT02</accession>
<dbReference type="RefSeq" id="WP_379187509.1">
    <property type="nucleotide sequence ID" value="NZ_JBHSOW010000028.1"/>
</dbReference>
<dbReference type="Pfam" id="PF00211">
    <property type="entry name" value="Guanylate_cyc"/>
    <property type="match status" value="1"/>
</dbReference>
<dbReference type="InterPro" id="IPR050697">
    <property type="entry name" value="Adenylyl/Guanylyl_Cyclase_3/4"/>
</dbReference>
<keyword evidence="4" id="KW-1185">Reference proteome</keyword>
<gene>
    <name evidence="3" type="ORF">ACFPYJ_07730</name>
</gene>
<evidence type="ECO:0000259" key="2">
    <source>
        <dbReference type="PROSITE" id="PS50125"/>
    </source>
</evidence>
<protein>
    <submittedName>
        <fullName evidence="3">Adenylate/guanylate cyclase domain-containing protein</fullName>
    </submittedName>
</protein>
<dbReference type="PANTHER" id="PTHR43081:SF1">
    <property type="entry name" value="ADENYLATE CYCLASE, TERMINAL-DIFFERENTIATION SPECIFIC"/>
    <property type="match status" value="1"/>
</dbReference>
<dbReference type="PANTHER" id="PTHR43081">
    <property type="entry name" value="ADENYLATE CYCLASE, TERMINAL-DIFFERENTIATION SPECIFIC-RELATED"/>
    <property type="match status" value="1"/>
</dbReference>
<comment type="caution">
    <text evidence="3">The sequence shown here is derived from an EMBL/GenBank/DDBJ whole genome shotgun (WGS) entry which is preliminary data.</text>
</comment>
<dbReference type="InterPro" id="IPR001054">
    <property type="entry name" value="A/G_cyclase"/>
</dbReference>
<dbReference type="SUPFAM" id="SSF55073">
    <property type="entry name" value="Nucleotide cyclase"/>
    <property type="match status" value="1"/>
</dbReference>
<dbReference type="PROSITE" id="PS50125">
    <property type="entry name" value="GUANYLATE_CYCLASE_2"/>
    <property type="match status" value="1"/>
</dbReference>
<dbReference type="Gene3D" id="3.30.70.1230">
    <property type="entry name" value="Nucleotide cyclase"/>
    <property type="match status" value="1"/>
</dbReference>
<dbReference type="CDD" id="cd07302">
    <property type="entry name" value="CHD"/>
    <property type="match status" value="1"/>
</dbReference>
<comment type="similarity">
    <text evidence="1">Belongs to the adenylyl cyclase class-3 family.</text>
</comment>
<feature type="domain" description="Guanylate cyclase" evidence="2">
    <location>
        <begin position="62"/>
        <end position="199"/>
    </location>
</feature>
<dbReference type="SMART" id="SM00044">
    <property type="entry name" value="CYCc"/>
    <property type="match status" value="1"/>
</dbReference>
<reference evidence="4" key="1">
    <citation type="journal article" date="2019" name="Int. J. Syst. Evol. Microbiol.">
        <title>The Global Catalogue of Microorganisms (GCM) 10K type strain sequencing project: providing services to taxonomists for standard genome sequencing and annotation.</title>
        <authorList>
            <consortium name="The Broad Institute Genomics Platform"/>
            <consortium name="The Broad Institute Genome Sequencing Center for Infectious Disease"/>
            <person name="Wu L."/>
            <person name="Ma J."/>
        </authorList>
    </citation>
    <scope>NUCLEOTIDE SEQUENCE [LARGE SCALE GENOMIC DNA]</scope>
    <source>
        <strain evidence="4">CGMCC 1.3240</strain>
    </source>
</reference>
<evidence type="ECO:0000256" key="1">
    <source>
        <dbReference type="ARBA" id="ARBA00005381"/>
    </source>
</evidence>
<dbReference type="EMBL" id="JBHSOW010000028">
    <property type="protein sequence ID" value="MFC5649020.1"/>
    <property type="molecule type" value="Genomic_DNA"/>
</dbReference>
<proteinExistence type="inferred from homology"/>
<name>A0ABW0VT02_9BACL</name>
<evidence type="ECO:0000313" key="3">
    <source>
        <dbReference type="EMBL" id="MFC5649020.1"/>
    </source>
</evidence>